<feature type="chain" id="PRO_5002244664" description="ABC transporter substrate-binding protein" evidence="1">
    <location>
        <begin position="27"/>
        <end position="390"/>
    </location>
</feature>
<keyword evidence="1" id="KW-0732">Signal</keyword>
<proteinExistence type="predicted"/>
<feature type="signal peptide" evidence="1">
    <location>
        <begin position="1"/>
        <end position="26"/>
    </location>
</feature>
<comment type="caution">
    <text evidence="2">The sequence shown here is derived from an EMBL/GenBank/DDBJ whole genome shotgun (WGS) entry which is preliminary data.</text>
</comment>
<dbReference type="EMBL" id="AZAC01000014">
    <property type="protein sequence ID" value="KIX14014.1"/>
    <property type="molecule type" value="Genomic_DNA"/>
</dbReference>
<evidence type="ECO:0008006" key="4">
    <source>
        <dbReference type="Google" id="ProtNLM"/>
    </source>
</evidence>
<dbReference type="InterPro" id="IPR007487">
    <property type="entry name" value="ABC_transpt-TYRBP-like"/>
</dbReference>
<keyword evidence="3" id="KW-1185">Reference proteome</keyword>
<dbReference type="OrthoDB" id="5447247at2"/>
<protein>
    <recommendedName>
        <fullName evidence="4">ABC transporter substrate-binding protein</fullName>
    </recommendedName>
</protein>
<evidence type="ECO:0000313" key="3">
    <source>
        <dbReference type="Proteomes" id="UP000032233"/>
    </source>
</evidence>
<reference evidence="2 3" key="1">
    <citation type="submission" date="2013-11" db="EMBL/GenBank/DDBJ databases">
        <title>Metagenomic analysis of a methanogenic consortium involved in long chain n-alkane degradation.</title>
        <authorList>
            <person name="Davidova I.A."/>
            <person name="Callaghan A.V."/>
            <person name="Wawrik B."/>
            <person name="Pruitt S."/>
            <person name="Marks C."/>
            <person name="Duncan K.E."/>
            <person name="Suflita J.M."/>
        </authorList>
    </citation>
    <scope>NUCLEOTIDE SEQUENCE [LARGE SCALE GENOMIC DNA]</scope>
    <source>
        <strain evidence="2 3">SPR</strain>
    </source>
</reference>
<dbReference type="Pfam" id="PF04392">
    <property type="entry name" value="ABC_sub_bind"/>
    <property type="match status" value="1"/>
</dbReference>
<evidence type="ECO:0000313" key="2">
    <source>
        <dbReference type="EMBL" id="KIX14014.1"/>
    </source>
</evidence>
<dbReference type="AlphaFoldDB" id="A0A0D2J764"/>
<dbReference type="Proteomes" id="UP000032233">
    <property type="component" value="Unassembled WGS sequence"/>
</dbReference>
<name>A0A0D2J764_9BACT</name>
<dbReference type="STRING" id="1429043.X474_13180"/>
<organism evidence="2 3">
    <name type="scientific">Dethiosulfatarculus sandiegensis</name>
    <dbReference type="NCBI Taxonomy" id="1429043"/>
    <lineage>
        <taxon>Bacteria</taxon>
        <taxon>Pseudomonadati</taxon>
        <taxon>Thermodesulfobacteriota</taxon>
        <taxon>Desulfarculia</taxon>
        <taxon>Desulfarculales</taxon>
        <taxon>Desulfarculaceae</taxon>
        <taxon>Dethiosulfatarculus</taxon>
    </lineage>
</organism>
<evidence type="ECO:0000256" key="1">
    <source>
        <dbReference type="SAM" id="SignalP"/>
    </source>
</evidence>
<accession>A0A0D2J764</accession>
<dbReference type="RefSeq" id="WP_044349010.1">
    <property type="nucleotide sequence ID" value="NZ_AZAC01000014.1"/>
</dbReference>
<gene>
    <name evidence="2" type="ORF">X474_13180</name>
</gene>
<dbReference type="InParanoid" id="A0A0D2J764"/>
<dbReference type="Gene3D" id="3.40.50.2300">
    <property type="match status" value="4"/>
</dbReference>
<dbReference type="PANTHER" id="PTHR35271">
    <property type="entry name" value="ABC TRANSPORTER, SUBSTRATE-BINDING LIPOPROTEIN-RELATED"/>
    <property type="match status" value="1"/>
</dbReference>
<sequence length="390" mass="43368">MKRILFQFCFICLLFLLPASNLTAHAKPVLPMRVFILHSYDKGHICGSPQHLGILEALKKAGWESPANLALETYYMETKRANRTPAQMAGQAKIARKKIKDFKPDLLITIDDNAFSLVGLGLSAEGLPVVFSGMNQQPEYYNRFQQYLDSRAHPGHNVTGVYEKLHIKESLKVLNRIIKLDTILIITDSTPTGAAVAKQIKSELFHGFFDSDKMIGRQGDAKPGTVKSLKESSGSSEEKGDYRILMKTVYSWEEYTQEIKNAAQDPEISACYLAALGLNNQKGEVFSATEIIEWTTGHMKKPATGPNYEFIRLGLFGGASVDFQAMGRQAGHLAARILEGEPPAGLSIMEADRVALVFNLKRAEELKIKIPRDILLATDEIYPLKSKVNH</sequence>
<dbReference type="PANTHER" id="PTHR35271:SF1">
    <property type="entry name" value="ABC TRANSPORTER, SUBSTRATE-BINDING LIPOPROTEIN"/>
    <property type="match status" value="1"/>
</dbReference>